<dbReference type="EMBL" id="FAOP01000005">
    <property type="protein sequence ID" value="CUU06002.1"/>
    <property type="molecule type" value="Genomic_DNA"/>
</dbReference>
<dbReference type="STRING" id="1633631.GCA_001442925_01396"/>
<reference evidence="2 3" key="1">
    <citation type="submission" date="2015-11" db="EMBL/GenBank/DDBJ databases">
        <authorList>
            <person name="Zhang Y."/>
            <person name="Guo Z."/>
        </authorList>
    </citation>
    <scope>NUCLEOTIDE SEQUENCE [LARGE SCALE GENOMIC DNA]</scope>
    <source>
        <strain evidence="2">JGI-4</strain>
    </source>
</reference>
<evidence type="ECO:0000313" key="2">
    <source>
        <dbReference type="EMBL" id="CUU06002.1"/>
    </source>
</evidence>
<proteinExistence type="predicted"/>
<dbReference type="InterPro" id="IPR032033">
    <property type="entry name" value="Cytochrome_P460"/>
</dbReference>
<name>A0A0P1M163_9BACT</name>
<accession>A0A0P1LAB0</accession>
<evidence type="ECO:0000259" key="1">
    <source>
        <dbReference type="Pfam" id="PF16694"/>
    </source>
</evidence>
<dbReference type="OrthoDB" id="511546at2"/>
<dbReference type="AlphaFoldDB" id="A0A0P1M163"/>
<dbReference type="CDD" id="cd20752">
    <property type="entry name" value="cyt_c'_beta"/>
    <property type="match status" value="1"/>
</dbReference>
<dbReference type="RefSeq" id="WP_047134523.1">
    <property type="nucleotide sequence ID" value="NZ_CZVJ01000006.1"/>
</dbReference>
<accession>A0A0P1NTA2</accession>
<accession>A0A0P1M163</accession>
<dbReference type="InterPro" id="IPR038142">
    <property type="entry name" value="Cytochrome_P460_sp"/>
</dbReference>
<dbReference type="SMR" id="A0A0P1M163"/>
<accession>A0A0S4N413</accession>
<feature type="domain" description="Cytochrome P460" evidence="1">
    <location>
        <begin position="34"/>
        <end position="159"/>
    </location>
</feature>
<organism evidence="2 3">
    <name type="scientific">Candidatus Kryptonium thompsonii</name>
    <dbReference type="NCBI Taxonomy" id="1633631"/>
    <lineage>
        <taxon>Bacteria</taxon>
        <taxon>Pseudomonadati</taxon>
        <taxon>Candidatus Kryptoniota</taxon>
        <taxon>Candidatus Kryptonium</taxon>
    </lineage>
</organism>
<evidence type="ECO:0000313" key="3">
    <source>
        <dbReference type="Proteomes" id="UP000182011"/>
    </source>
</evidence>
<dbReference type="Pfam" id="PF16694">
    <property type="entry name" value="Cytochrome_P460"/>
    <property type="match status" value="1"/>
</dbReference>
<protein>
    <submittedName>
        <fullName evidence="2">Cytochrome P460</fullName>
    </submittedName>
</protein>
<accession>A0A0P1P6L5</accession>
<accession>A0A0P1MHL5</accession>
<accession>A0A0P1LL49</accession>
<gene>
    <name evidence="2" type="ORF">JGI4_01401</name>
</gene>
<accession>A0A0P1LNQ4</accession>
<accession>A0A0P1LKB8</accession>
<dbReference type="Gene3D" id="3.50.70.20">
    <property type="entry name" value="Cytochrome P460"/>
    <property type="match status" value="1"/>
</dbReference>
<accession>A0A0P1P4P0</accession>
<sequence>MIKKAILTVGLFAIAVLFLFSNISGQSKPSVPYPEGYRKWAHVKSMLILPGHPLYEAFGGIHHIYANDKAMRGYRTGKFPDGSVIVFDLLEAKSENNTYVEGARKVVGVMYKDSKKFKNTGGWGFEAFKGDTKERVVKNAEQDCFSCHASQEATDFVFSQYRK</sequence>
<accession>A0A0N7MRW2</accession>
<dbReference type="Proteomes" id="UP000182011">
    <property type="component" value="Unassembled WGS sequence"/>
</dbReference>